<feature type="non-terminal residue" evidence="1">
    <location>
        <position position="81"/>
    </location>
</feature>
<dbReference type="Proteomes" id="UP001189624">
    <property type="component" value="Chromosome 7"/>
</dbReference>
<evidence type="ECO:0000313" key="1">
    <source>
        <dbReference type="EMBL" id="CAJ1969441.1"/>
    </source>
</evidence>
<proteinExistence type="predicted"/>
<reference evidence="1" key="1">
    <citation type="submission" date="2023-10" db="EMBL/GenBank/DDBJ databases">
        <authorList>
            <person name="Domelevo Entfellner J.-B."/>
        </authorList>
    </citation>
    <scope>NUCLEOTIDE SEQUENCE</scope>
</reference>
<evidence type="ECO:0000313" key="2">
    <source>
        <dbReference type="Proteomes" id="UP001189624"/>
    </source>
</evidence>
<accession>A0AA86VRB7</accession>
<sequence>ILQMVNGGPIVRAIIEGSHQVPKRLKLVNLTPRKIQSNNNNNNSRSWVKSYFCSNSTTFPQLWIPYEATSHPLFYVLYGME</sequence>
<dbReference type="EMBL" id="OY731404">
    <property type="protein sequence ID" value="CAJ1969441.1"/>
    <property type="molecule type" value="Genomic_DNA"/>
</dbReference>
<gene>
    <name evidence="1" type="ORF">AYBTSS11_LOCUS22261</name>
</gene>
<feature type="non-terminal residue" evidence="1">
    <location>
        <position position="1"/>
    </location>
</feature>
<keyword evidence="2" id="KW-1185">Reference proteome</keyword>
<dbReference type="Gramene" id="rna-AYBTSS11_LOCUS22261">
    <property type="protein sequence ID" value="CAJ1969441.1"/>
    <property type="gene ID" value="gene-AYBTSS11_LOCUS22261"/>
</dbReference>
<organism evidence="1 2">
    <name type="scientific">Sphenostylis stenocarpa</name>
    <dbReference type="NCBI Taxonomy" id="92480"/>
    <lineage>
        <taxon>Eukaryota</taxon>
        <taxon>Viridiplantae</taxon>
        <taxon>Streptophyta</taxon>
        <taxon>Embryophyta</taxon>
        <taxon>Tracheophyta</taxon>
        <taxon>Spermatophyta</taxon>
        <taxon>Magnoliopsida</taxon>
        <taxon>eudicotyledons</taxon>
        <taxon>Gunneridae</taxon>
        <taxon>Pentapetalae</taxon>
        <taxon>rosids</taxon>
        <taxon>fabids</taxon>
        <taxon>Fabales</taxon>
        <taxon>Fabaceae</taxon>
        <taxon>Papilionoideae</taxon>
        <taxon>50 kb inversion clade</taxon>
        <taxon>NPAAA clade</taxon>
        <taxon>indigoferoid/millettioid clade</taxon>
        <taxon>Phaseoleae</taxon>
        <taxon>Sphenostylis</taxon>
    </lineage>
</organism>
<dbReference type="AlphaFoldDB" id="A0AA86VRB7"/>
<protein>
    <submittedName>
        <fullName evidence="1">Uncharacterized protein</fullName>
    </submittedName>
</protein>
<name>A0AA86VRB7_9FABA</name>